<accession>A0A090S3N2</accession>
<evidence type="ECO:0000259" key="12">
    <source>
        <dbReference type="Pfam" id="PF00171"/>
    </source>
</evidence>
<dbReference type="InterPro" id="IPR017649">
    <property type="entry name" value="SuccinylGlu_semiald_DH_AstD"/>
</dbReference>
<dbReference type="Gene3D" id="3.40.605.10">
    <property type="entry name" value="Aldehyde Dehydrogenase, Chain A, domain 1"/>
    <property type="match status" value="1"/>
</dbReference>
<protein>
    <recommendedName>
        <fullName evidence="8">2-oxoadipate dioxygenase/decarboxylase</fullName>
        <ecNumber evidence="8">1.13.11.93</ecNumber>
    </recommendedName>
    <alternativeName>
        <fullName evidence="9">2-hydroxyglutarate synthase</fullName>
    </alternativeName>
</protein>
<dbReference type="GO" id="GO:0043824">
    <property type="term" value="F:succinylglutamate-semialdehyde dehydrogenase activity"/>
    <property type="evidence" value="ECO:0007669"/>
    <property type="project" value="InterPro"/>
</dbReference>
<dbReference type="InterPro" id="IPR009770">
    <property type="entry name" value="HGLS"/>
</dbReference>
<proteinExistence type="inferred from homology"/>
<keyword evidence="2" id="KW-0056">Arginine metabolism</keyword>
<name>A0A090S3N2_9VIBR</name>
<evidence type="ECO:0000256" key="9">
    <source>
        <dbReference type="ARBA" id="ARBA00035045"/>
    </source>
</evidence>
<dbReference type="NCBIfam" id="NF006992">
    <property type="entry name" value="PRK09457.1"/>
    <property type="match status" value="1"/>
</dbReference>
<dbReference type="Pfam" id="PF07063">
    <property type="entry name" value="HGLS"/>
    <property type="match status" value="1"/>
</dbReference>
<keyword evidence="6" id="KW-0520">NAD</keyword>
<evidence type="ECO:0000256" key="1">
    <source>
        <dbReference type="ARBA" id="ARBA00001954"/>
    </source>
</evidence>
<gene>
    <name evidence="13" type="ORF">JCM19235_2855</name>
</gene>
<dbReference type="InterPro" id="IPR016161">
    <property type="entry name" value="Ald_DH/histidinol_DH"/>
</dbReference>
<evidence type="ECO:0000256" key="11">
    <source>
        <dbReference type="RuleBase" id="RU003345"/>
    </source>
</evidence>
<evidence type="ECO:0000256" key="5">
    <source>
        <dbReference type="ARBA" id="ARBA00023004"/>
    </source>
</evidence>
<dbReference type="InterPro" id="IPR016163">
    <property type="entry name" value="Ald_DH_C"/>
</dbReference>
<comment type="caution">
    <text evidence="13">The sequence shown here is derived from an EMBL/GenBank/DDBJ whole genome shotgun (WGS) entry which is preliminary data.</text>
</comment>
<comment type="similarity">
    <text evidence="11">Belongs to the aldehyde dehydrogenase family.</text>
</comment>
<comment type="cofactor">
    <cofactor evidence="1">
        <name>Fe(2+)</name>
        <dbReference type="ChEBI" id="CHEBI:29033"/>
    </cofactor>
</comment>
<evidence type="ECO:0000256" key="3">
    <source>
        <dbReference type="ARBA" id="ARBA00022964"/>
    </source>
</evidence>
<comment type="similarity">
    <text evidence="7">Belongs to the 2-oxoadipate dioxygenase/decarboxylase family.</text>
</comment>
<keyword evidence="4 11" id="KW-0560">Oxidoreductase</keyword>
<dbReference type="InterPro" id="IPR015590">
    <property type="entry name" value="Aldehyde_DH_dom"/>
</dbReference>
<dbReference type="GO" id="GO:0051213">
    <property type="term" value="F:dioxygenase activity"/>
    <property type="evidence" value="ECO:0007669"/>
    <property type="project" value="UniProtKB-KW"/>
</dbReference>
<dbReference type="Gene3D" id="3.40.309.10">
    <property type="entry name" value="Aldehyde Dehydrogenase, Chain A, domain 2"/>
    <property type="match status" value="1"/>
</dbReference>
<evidence type="ECO:0000313" key="13">
    <source>
        <dbReference type="EMBL" id="GAL22161.1"/>
    </source>
</evidence>
<dbReference type="Pfam" id="PF00171">
    <property type="entry name" value="Aldedh"/>
    <property type="match status" value="1"/>
</dbReference>
<keyword evidence="5" id="KW-0408">Iron</keyword>
<reference evidence="13 14" key="1">
    <citation type="submission" date="2014-09" db="EMBL/GenBank/DDBJ databases">
        <title>Vibrio maritimus JCM 19235. (C45) whole genome shotgun sequence.</title>
        <authorList>
            <person name="Sawabe T."/>
            <person name="Meirelles P."/>
            <person name="Nakanishi M."/>
            <person name="Sayaka M."/>
            <person name="Hattori M."/>
            <person name="Ohkuma M."/>
        </authorList>
    </citation>
    <scope>NUCLEOTIDE SEQUENCE [LARGE SCALE GENOMIC DNA]</scope>
    <source>
        <strain evidence="14">JCM19235</strain>
    </source>
</reference>
<dbReference type="SMART" id="SM01150">
    <property type="entry name" value="DUF1338"/>
    <property type="match status" value="1"/>
</dbReference>
<evidence type="ECO:0000256" key="8">
    <source>
        <dbReference type="ARBA" id="ARBA00035023"/>
    </source>
</evidence>
<evidence type="ECO:0000256" key="2">
    <source>
        <dbReference type="ARBA" id="ARBA00022503"/>
    </source>
</evidence>
<reference evidence="13 14" key="2">
    <citation type="submission" date="2014-09" db="EMBL/GenBank/DDBJ databases">
        <authorList>
            <consortium name="NBRP consortium"/>
            <person name="Sawabe T."/>
            <person name="Meirelles P."/>
            <person name="Nakanishi M."/>
            <person name="Sayaka M."/>
            <person name="Hattori M."/>
            <person name="Ohkuma M."/>
        </authorList>
    </citation>
    <scope>NUCLEOTIDE SEQUENCE [LARGE SCALE GENOMIC DNA]</scope>
    <source>
        <strain evidence="14">JCM19235</strain>
    </source>
</reference>
<dbReference type="Gene3D" id="3.10.180.50">
    <property type="match status" value="1"/>
</dbReference>
<feature type="active site" evidence="10">
    <location>
        <position position="143"/>
    </location>
</feature>
<evidence type="ECO:0000313" key="14">
    <source>
        <dbReference type="Proteomes" id="UP000029228"/>
    </source>
</evidence>
<sequence length="652" mass="70852">MAGKIAISIRAYHQRTGESQREAAGNQIVLRHRPLGVMAVFGPYNFPGHLPNGHIVPALLAGNTVVFKPSEQTPLVGEIAMKIWEEVGLPAGVINLVQGGKETGIALADSKGIDGVLFTGSANTGHILHRQFAGQPGKMLALEMGGNNPLVVSEAFGDIDAAVYTILQSAYISAGQRCTCARRLYVPFGEKGDQLVESLVSAINKIRIDEPFAEPAPFMGPQISEQAADHIIAAQAELVKLGGKSLVEAKRLNAAFVTPALLDATDIAELPDEEYFGPLLQLVRYETLEQAVELANDTRFGLSAGLISERDEEWQYFTDHIRAGIVNRNRQLTGASGDAPFGGPGASGNLRPSAFYAADYCAYPMASMEGDNTVLPATLSLALNYKELVMTVDALFGHLWQDYITRLCPSAHKVHDLLREDESLINDHIALRTFNVAPLGIDTLAKPFLDLGYEVSGHYDFESKKLTAIHLEHSNALLPKVFISELRVEECSQSLQDIVAKLVEQVDSVKLSSAEFLYGGRLWDLSYQDFQTLAQESEYASWLAAHGYGANHFTVSVNQLDRFAEVVGVNQHLRDAGFAINESGGEVKGSPEVLLEQSSTMADKVLVAFTDGDQVIPGGFYEFAKRYQLADGSYYQGFVAASADKIFESTHQ</sequence>
<evidence type="ECO:0000256" key="10">
    <source>
        <dbReference type="PROSITE-ProRule" id="PRU10007"/>
    </source>
</evidence>
<organism evidence="13 14">
    <name type="scientific">Vibrio maritimus</name>
    <dbReference type="NCBI Taxonomy" id="990268"/>
    <lineage>
        <taxon>Bacteria</taxon>
        <taxon>Pseudomonadati</taxon>
        <taxon>Pseudomonadota</taxon>
        <taxon>Gammaproteobacteria</taxon>
        <taxon>Vibrionales</taxon>
        <taxon>Vibrionaceae</taxon>
        <taxon>Vibrio</taxon>
    </lineage>
</organism>
<dbReference type="NCBIfam" id="TIGR03240">
    <property type="entry name" value="arg_catab_astD"/>
    <property type="match status" value="1"/>
</dbReference>
<dbReference type="STRING" id="990268.JCM19235_2855"/>
<dbReference type="SUPFAM" id="SSF53720">
    <property type="entry name" value="ALDH-like"/>
    <property type="match status" value="1"/>
</dbReference>
<dbReference type="EC" id="1.13.11.93" evidence="8"/>
<dbReference type="PANTHER" id="PTHR11699">
    <property type="entry name" value="ALDEHYDE DEHYDROGENASE-RELATED"/>
    <property type="match status" value="1"/>
</dbReference>
<keyword evidence="3" id="KW-0223">Dioxygenase</keyword>
<evidence type="ECO:0000256" key="7">
    <source>
        <dbReference type="ARBA" id="ARBA00035013"/>
    </source>
</evidence>
<dbReference type="InterPro" id="IPR016162">
    <property type="entry name" value="Ald_DH_N"/>
</dbReference>
<dbReference type="AlphaFoldDB" id="A0A090S3N2"/>
<dbReference type="Proteomes" id="UP000029228">
    <property type="component" value="Unassembled WGS sequence"/>
</dbReference>
<keyword evidence="14" id="KW-1185">Reference proteome</keyword>
<evidence type="ECO:0000256" key="6">
    <source>
        <dbReference type="ARBA" id="ARBA00023027"/>
    </source>
</evidence>
<dbReference type="GO" id="GO:0006527">
    <property type="term" value="P:L-arginine catabolic process"/>
    <property type="evidence" value="ECO:0007669"/>
    <property type="project" value="InterPro"/>
</dbReference>
<evidence type="ECO:0000256" key="4">
    <source>
        <dbReference type="ARBA" id="ARBA00023002"/>
    </source>
</evidence>
<dbReference type="EMBL" id="BBMR01000011">
    <property type="protein sequence ID" value="GAL22161.1"/>
    <property type="molecule type" value="Genomic_DNA"/>
</dbReference>
<dbReference type="InterPro" id="IPR016160">
    <property type="entry name" value="Ald_DH_CS_CYS"/>
</dbReference>
<dbReference type="PROSITE" id="PS00687">
    <property type="entry name" value="ALDEHYDE_DEHYDR_GLU"/>
    <property type="match status" value="1"/>
</dbReference>
<dbReference type="PROSITE" id="PS00070">
    <property type="entry name" value="ALDEHYDE_DEHYDR_CYS"/>
    <property type="match status" value="1"/>
</dbReference>
<dbReference type="CDD" id="cd16350">
    <property type="entry name" value="VOC_like"/>
    <property type="match status" value="1"/>
</dbReference>
<dbReference type="CDD" id="cd07095">
    <property type="entry name" value="ALDH_SGSD_AstD"/>
    <property type="match status" value="1"/>
</dbReference>
<feature type="domain" description="Aldehyde dehydrogenase" evidence="12">
    <location>
        <begin position="9"/>
        <end position="356"/>
    </location>
</feature>
<dbReference type="InterPro" id="IPR029510">
    <property type="entry name" value="Ald_DH_CS_GLU"/>
</dbReference>